<sequence>MVLHQIPYRYQTHWTGRQDCNFVAFREGLLAFNLIDHLQRQQANRKGKKPVQSEQMPPLYPGNQFQNYRGAHRQDQNPRINTYDVEFFKPYELQNQDCRRDNQLSYRGRKCYFGRRSRQGWHYRGAREEEIEHDCEHFNEVRRCRTSHLPDTQQLAP</sequence>
<name>A0ABQ9HYB0_9NEOP</name>
<evidence type="ECO:0000256" key="1">
    <source>
        <dbReference type="SAM" id="MobiDB-lite"/>
    </source>
</evidence>
<evidence type="ECO:0000313" key="2">
    <source>
        <dbReference type="EMBL" id="KAJ8889086.1"/>
    </source>
</evidence>
<dbReference type="EMBL" id="JARBHB010000003">
    <property type="protein sequence ID" value="KAJ8889086.1"/>
    <property type="molecule type" value="Genomic_DNA"/>
</dbReference>
<dbReference type="Proteomes" id="UP001159363">
    <property type="component" value="Chromosome 3"/>
</dbReference>
<evidence type="ECO:0000313" key="3">
    <source>
        <dbReference type="Proteomes" id="UP001159363"/>
    </source>
</evidence>
<organism evidence="2 3">
    <name type="scientific">Dryococelus australis</name>
    <dbReference type="NCBI Taxonomy" id="614101"/>
    <lineage>
        <taxon>Eukaryota</taxon>
        <taxon>Metazoa</taxon>
        <taxon>Ecdysozoa</taxon>
        <taxon>Arthropoda</taxon>
        <taxon>Hexapoda</taxon>
        <taxon>Insecta</taxon>
        <taxon>Pterygota</taxon>
        <taxon>Neoptera</taxon>
        <taxon>Polyneoptera</taxon>
        <taxon>Phasmatodea</taxon>
        <taxon>Verophasmatodea</taxon>
        <taxon>Anareolatae</taxon>
        <taxon>Phasmatidae</taxon>
        <taxon>Eurycanthinae</taxon>
        <taxon>Dryococelus</taxon>
    </lineage>
</organism>
<keyword evidence="3" id="KW-1185">Reference proteome</keyword>
<proteinExistence type="predicted"/>
<protein>
    <submittedName>
        <fullName evidence="2">Uncharacterized protein</fullName>
    </submittedName>
</protein>
<reference evidence="2 3" key="1">
    <citation type="submission" date="2023-02" db="EMBL/GenBank/DDBJ databases">
        <title>LHISI_Scaffold_Assembly.</title>
        <authorList>
            <person name="Stuart O.P."/>
            <person name="Cleave R."/>
            <person name="Magrath M.J.L."/>
            <person name="Mikheyev A.S."/>
        </authorList>
    </citation>
    <scope>NUCLEOTIDE SEQUENCE [LARGE SCALE GENOMIC DNA]</scope>
    <source>
        <strain evidence="2">Daus_M_001</strain>
        <tissue evidence="2">Leg muscle</tissue>
    </source>
</reference>
<accession>A0ABQ9HYB0</accession>
<comment type="caution">
    <text evidence="2">The sequence shown here is derived from an EMBL/GenBank/DDBJ whole genome shotgun (WGS) entry which is preliminary data.</text>
</comment>
<feature type="region of interest" description="Disordered" evidence="1">
    <location>
        <begin position="41"/>
        <end position="78"/>
    </location>
</feature>
<gene>
    <name evidence="2" type="ORF">PR048_008580</name>
</gene>